<feature type="transmembrane region" description="Helical" evidence="1">
    <location>
        <begin position="40"/>
        <end position="61"/>
    </location>
</feature>
<sequence length="71" mass="8848">MQKIKSDGQTWYVMRRSYKDNHLYVFYTSGEMFTYRTTTMAYAVLLYLLFVSFFHMIHYRYARKNTEYIEK</sequence>
<keyword evidence="3" id="KW-1185">Reference proteome</keyword>
<dbReference type="AlphaFoldDB" id="A0A7G9FLV2"/>
<organism evidence="2 3">
    <name type="scientific">Wujia chipingensis</name>
    <dbReference type="NCBI Taxonomy" id="2763670"/>
    <lineage>
        <taxon>Bacteria</taxon>
        <taxon>Bacillati</taxon>
        <taxon>Bacillota</taxon>
        <taxon>Clostridia</taxon>
        <taxon>Lachnospirales</taxon>
        <taxon>Lachnospiraceae</taxon>
        <taxon>Wujia</taxon>
    </lineage>
</organism>
<evidence type="ECO:0000256" key="1">
    <source>
        <dbReference type="SAM" id="Phobius"/>
    </source>
</evidence>
<proteinExistence type="predicted"/>
<dbReference type="KEGG" id="wcp:H9Q76_12610"/>
<evidence type="ECO:0000313" key="2">
    <source>
        <dbReference type="EMBL" id="QNL99533.1"/>
    </source>
</evidence>
<evidence type="ECO:0000313" key="3">
    <source>
        <dbReference type="Proteomes" id="UP000515819"/>
    </source>
</evidence>
<dbReference type="Proteomes" id="UP000515819">
    <property type="component" value="Chromosome"/>
</dbReference>
<accession>A0A7G9FLV2</accession>
<protein>
    <submittedName>
        <fullName evidence="2">Uncharacterized protein</fullName>
    </submittedName>
</protein>
<keyword evidence="1" id="KW-0472">Membrane</keyword>
<reference evidence="2 3" key="1">
    <citation type="submission" date="2020-08" db="EMBL/GenBank/DDBJ databases">
        <authorList>
            <person name="Liu C."/>
            <person name="Sun Q."/>
        </authorList>
    </citation>
    <scope>NUCLEOTIDE SEQUENCE [LARGE SCALE GENOMIC DNA]</scope>
    <source>
        <strain evidence="2 3">NSJ-4</strain>
    </source>
</reference>
<name>A0A7G9FLV2_9FIRM</name>
<keyword evidence="1" id="KW-0812">Transmembrane</keyword>
<dbReference type="EMBL" id="CP060632">
    <property type="protein sequence ID" value="QNL99533.1"/>
    <property type="molecule type" value="Genomic_DNA"/>
</dbReference>
<gene>
    <name evidence="2" type="ORF">H9Q76_12610</name>
</gene>
<keyword evidence="1" id="KW-1133">Transmembrane helix</keyword>
<dbReference type="RefSeq" id="WP_021985913.1">
    <property type="nucleotide sequence ID" value="NZ_CP060632.1"/>
</dbReference>